<keyword evidence="5" id="KW-0560">Oxidoreductase</keyword>
<name>A0A166T8U4_9PEZI</name>
<organism evidence="9 10">
    <name type="scientific">Colletotrichum tofieldiae</name>
    <dbReference type="NCBI Taxonomy" id="708197"/>
    <lineage>
        <taxon>Eukaryota</taxon>
        <taxon>Fungi</taxon>
        <taxon>Dikarya</taxon>
        <taxon>Ascomycota</taxon>
        <taxon>Pezizomycotina</taxon>
        <taxon>Sordariomycetes</taxon>
        <taxon>Hypocreomycetidae</taxon>
        <taxon>Glomerellales</taxon>
        <taxon>Glomerellaceae</taxon>
        <taxon>Colletotrichum</taxon>
        <taxon>Colletotrichum spaethianum species complex</taxon>
    </lineage>
</organism>
<comment type="similarity">
    <text evidence="1">Belongs to the carnitine/choline acetyltransferase family.</text>
</comment>
<dbReference type="Pfam" id="PF08659">
    <property type="entry name" value="KR"/>
    <property type="match status" value="1"/>
</dbReference>
<dbReference type="SUPFAM" id="SSF47336">
    <property type="entry name" value="ACP-like"/>
    <property type="match status" value="1"/>
</dbReference>
<dbReference type="InterPro" id="IPR036291">
    <property type="entry name" value="NAD(P)-bd_dom_sf"/>
</dbReference>
<evidence type="ECO:0000256" key="3">
    <source>
        <dbReference type="ARBA" id="ARBA00022553"/>
    </source>
</evidence>
<dbReference type="SMART" id="SM00822">
    <property type="entry name" value="PKS_KR"/>
    <property type="match status" value="1"/>
</dbReference>
<dbReference type="Pfam" id="PF23297">
    <property type="entry name" value="ACP_SdgA_C"/>
    <property type="match status" value="1"/>
</dbReference>
<dbReference type="EMBL" id="LFIV01000067">
    <property type="protein sequence ID" value="KZL71722.1"/>
    <property type="molecule type" value="Genomic_DNA"/>
</dbReference>
<keyword evidence="6" id="KW-0012">Acyltransferase</keyword>
<dbReference type="PANTHER" id="PTHR22589">
    <property type="entry name" value="CARNITINE O-ACYLTRANSFERASE"/>
    <property type="match status" value="1"/>
</dbReference>
<dbReference type="Gene3D" id="3.40.50.720">
    <property type="entry name" value="NAD(P)-binding Rossmann-like Domain"/>
    <property type="match status" value="1"/>
</dbReference>
<dbReference type="SMART" id="SM00823">
    <property type="entry name" value="PKS_PP"/>
    <property type="match status" value="1"/>
</dbReference>
<evidence type="ECO:0000313" key="9">
    <source>
        <dbReference type="EMBL" id="KZL71722.1"/>
    </source>
</evidence>
<dbReference type="InterPro" id="IPR039551">
    <property type="entry name" value="Cho/carn_acyl_trans"/>
</dbReference>
<dbReference type="PROSITE" id="PS50075">
    <property type="entry name" value="CARRIER"/>
    <property type="match status" value="1"/>
</dbReference>
<comment type="caution">
    <text evidence="9">The sequence shown here is derived from an EMBL/GenBank/DDBJ whole genome shotgun (WGS) entry which is preliminary data.</text>
</comment>
<dbReference type="InterPro" id="IPR023213">
    <property type="entry name" value="CAT-like_dom_sf"/>
</dbReference>
<reference evidence="9 10" key="1">
    <citation type="submission" date="2015-06" db="EMBL/GenBank/DDBJ databases">
        <title>Survival trade-offs in plant roots during colonization by closely related pathogenic and mutualistic fungi.</title>
        <authorList>
            <person name="Hacquard S."/>
            <person name="Kracher B."/>
            <person name="Hiruma K."/>
            <person name="Weinman A."/>
            <person name="Muench P."/>
            <person name="Garrido Oter R."/>
            <person name="Ver Loren van Themaat E."/>
            <person name="Dallerey J.-F."/>
            <person name="Damm U."/>
            <person name="Henrissat B."/>
            <person name="Lespinet O."/>
            <person name="Thon M."/>
            <person name="Kemen E."/>
            <person name="McHardy A.C."/>
            <person name="Schulze-Lefert P."/>
            <person name="O'Connell R.J."/>
        </authorList>
    </citation>
    <scope>NUCLEOTIDE SEQUENCE [LARGE SCALE GENOMIC DNA]</scope>
    <source>
        <strain evidence="9 10">0861</strain>
    </source>
</reference>
<dbReference type="GO" id="GO:0031177">
    <property type="term" value="F:phosphopantetheine binding"/>
    <property type="evidence" value="ECO:0007669"/>
    <property type="project" value="InterPro"/>
</dbReference>
<evidence type="ECO:0000256" key="4">
    <source>
        <dbReference type="ARBA" id="ARBA00022679"/>
    </source>
</evidence>
<dbReference type="InterPro" id="IPR057326">
    <property type="entry name" value="KR_dom"/>
</dbReference>
<keyword evidence="3" id="KW-0597">Phosphoprotein</keyword>
<dbReference type="Gene3D" id="1.10.1200.10">
    <property type="entry name" value="ACP-like"/>
    <property type="match status" value="1"/>
</dbReference>
<evidence type="ECO:0000256" key="2">
    <source>
        <dbReference type="ARBA" id="ARBA00022450"/>
    </source>
</evidence>
<protein>
    <submittedName>
        <fullName evidence="9">Mycocerosic acid synthase</fullName>
    </submittedName>
</protein>
<dbReference type="InterPro" id="IPR036736">
    <property type="entry name" value="ACP-like_sf"/>
</dbReference>
<proteinExistence type="inferred from homology"/>
<dbReference type="SUPFAM" id="SSF52777">
    <property type="entry name" value="CoA-dependent acyltransferases"/>
    <property type="match status" value="2"/>
</dbReference>
<dbReference type="InterPro" id="IPR000542">
    <property type="entry name" value="Carn_acyl_trans"/>
</dbReference>
<keyword evidence="2" id="KW-0596">Phosphopantetheine</keyword>
<dbReference type="Gene3D" id="3.30.559.70">
    <property type="entry name" value="Choline/Carnitine o-acyltransferase, domain 2"/>
    <property type="match status" value="1"/>
</dbReference>
<keyword evidence="4" id="KW-0808">Transferase</keyword>
<feature type="active site" description="Proton acceptor" evidence="7">
    <location>
        <position position="623"/>
    </location>
</feature>
<dbReference type="GO" id="GO:0005739">
    <property type="term" value="C:mitochondrion"/>
    <property type="evidence" value="ECO:0007669"/>
    <property type="project" value="TreeGrafter"/>
</dbReference>
<dbReference type="Proteomes" id="UP000076552">
    <property type="component" value="Unassembled WGS sequence"/>
</dbReference>
<dbReference type="AlphaFoldDB" id="A0A166T8U4"/>
<dbReference type="Pfam" id="PF00755">
    <property type="entry name" value="Carn_acyltransf"/>
    <property type="match status" value="1"/>
</dbReference>
<sequence length="904" mass="101087">MRRAVSYFSALPPVRGLIHGAMLLRDRTFSQMTVEEWSQPLLPKVFGMINLDKFFASTELEFFVTLSSIVAVVGKSGQSNYAAGNGFQDAFAHAHANHPHRHYVSVNIGVVSVDSHGALEEAQDGETSMSSMRAGLHQNSVMDISFDEFFADIEYAMTPLARSIKLHQTIQGVTHQSMLDANDEHLLENPVFGQLALGGVKSIDEAEKIIRDATLTKFAVSLDQPIDEIRVDQLLSTIGLDSLVSIELKSWMVRTFQVNLQTSELGGGGSITALTATVASRSKLIPDEIRQPGLQKGEELQSHMTHTPKHNHVSDNGHGFYCCRTAKELPRHPLVDLDEAVNDLLNSIGHFSHTREEYSELSRKAYELAAPGGLGRKLYDQLRANADDPSVESWIAGPLLKALHIKRRYPLAPFRNFLGVHFDSIVTHSQAERAAALTRAVCEFKRDRDTGNLEPEFLGERANCGHSLLWLFNAVREPNLDCDKMLKYPGNEHVAVLRKGHLFKVPLLEGDGIVSYQKLKATFKAILDQALDDQYWTGMLTTDNRDNWASNRQKLLSLDNRNARYLDTIEKSVFVLCLDDNSPVTREERVRFGYLGDSFNRWHDKSFQILVTANGRSGSIFEHSTIDFMTISQLSQRLQNAIDTLTPGDGILDRESQAIDPASLEKIPLLTTTEIEVQIDILRVKYSATTGAKQYTPHLITSFGKALFLQYSAPIKATVDLTIQLASRLYFGYLPTSWETVSTAHFHLGRPEIVQVVLKSAIDFCDAALDSTVSRAEARKKLMHAARECHAQIVKGGEGRNYFRLMDVLEVMSQEQAPGEVPEIFSDPVWKRSYPRLIMQTMIETKLAQDPGYTMEDPESVWMNYTVTDDSVEVCFVSPRKGAENFQTALNRAADTVRSIIQAK</sequence>
<evidence type="ECO:0000256" key="7">
    <source>
        <dbReference type="PIRSR" id="PIRSR600542-1"/>
    </source>
</evidence>
<accession>A0A166T8U4</accession>
<dbReference type="InterPro" id="IPR009081">
    <property type="entry name" value="PP-bd_ACP"/>
</dbReference>
<dbReference type="GO" id="GO:0009437">
    <property type="term" value="P:carnitine metabolic process"/>
    <property type="evidence" value="ECO:0007669"/>
    <property type="project" value="TreeGrafter"/>
</dbReference>
<gene>
    <name evidence="9" type="ORF">CT0861_12010</name>
</gene>
<dbReference type="InterPro" id="IPR042231">
    <property type="entry name" value="Cho/carn_acyl_trans_2"/>
</dbReference>
<keyword evidence="10" id="KW-1185">Reference proteome</keyword>
<evidence type="ECO:0000256" key="1">
    <source>
        <dbReference type="ARBA" id="ARBA00005232"/>
    </source>
</evidence>
<evidence type="ECO:0000259" key="8">
    <source>
        <dbReference type="PROSITE" id="PS50075"/>
    </source>
</evidence>
<dbReference type="InterPro" id="IPR013968">
    <property type="entry name" value="PKS_KR"/>
</dbReference>
<dbReference type="GO" id="GO:0016491">
    <property type="term" value="F:oxidoreductase activity"/>
    <property type="evidence" value="ECO:0007669"/>
    <property type="project" value="UniProtKB-KW"/>
</dbReference>
<dbReference type="InterPro" id="IPR020806">
    <property type="entry name" value="PKS_PP-bd"/>
</dbReference>
<evidence type="ECO:0000256" key="5">
    <source>
        <dbReference type="ARBA" id="ARBA00023002"/>
    </source>
</evidence>
<dbReference type="Gene3D" id="3.30.559.10">
    <property type="entry name" value="Chloramphenicol acetyltransferase-like domain"/>
    <property type="match status" value="1"/>
</dbReference>
<dbReference type="GO" id="GO:0005777">
    <property type="term" value="C:peroxisome"/>
    <property type="evidence" value="ECO:0007669"/>
    <property type="project" value="TreeGrafter"/>
</dbReference>
<feature type="domain" description="Carrier" evidence="8">
    <location>
        <begin position="201"/>
        <end position="282"/>
    </location>
</feature>
<dbReference type="GO" id="GO:0004092">
    <property type="term" value="F:carnitine O-acetyltransferase activity"/>
    <property type="evidence" value="ECO:0007669"/>
    <property type="project" value="TreeGrafter"/>
</dbReference>
<dbReference type="STRING" id="708197.A0A166T8U4"/>
<evidence type="ECO:0000313" key="10">
    <source>
        <dbReference type="Proteomes" id="UP000076552"/>
    </source>
</evidence>
<evidence type="ECO:0000256" key="6">
    <source>
        <dbReference type="ARBA" id="ARBA00023315"/>
    </source>
</evidence>
<dbReference type="SUPFAM" id="SSF51735">
    <property type="entry name" value="NAD(P)-binding Rossmann-fold domains"/>
    <property type="match status" value="1"/>
</dbReference>
<dbReference type="PANTHER" id="PTHR22589:SF103">
    <property type="entry name" value="CARNITINE O-ACETYL-TRANSFERASE, ISOFORM A-RELATED"/>
    <property type="match status" value="1"/>
</dbReference>